<gene>
    <name evidence="1" type="ORF">WOLCODRAFT_151854</name>
</gene>
<evidence type="ECO:0000313" key="1">
    <source>
        <dbReference type="EMBL" id="PCH41807.1"/>
    </source>
</evidence>
<dbReference type="EMBL" id="KB468113">
    <property type="protein sequence ID" value="PCH41807.1"/>
    <property type="molecule type" value="Genomic_DNA"/>
</dbReference>
<accession>A0A2H3K056</accession>
<name>A0A2H3K056_WOLCO</name>
<proteinExistence type="predicted"/>
<dbReference type="AlphaFoldDB" id="A0A2H3K056"/>
<keyword evidence="2" id="KW-1185">Reference proteome</keyword>
<evidence type="ECO:0000313" key="2">
    <source>
        <dbReference type="Proteomes" id="UP000218811"/>
    </source>
</evidence>
<protein>
    <submittedName>
        <fullName evidence="1">Uncharacterized protein</fullName>
    </submittedName>
</protein>
<reference evidence="1 2" key="1">
    <citation type="journal article" date="2012" name="Science">
        <title>The Paleozoic origin of enzymatic lignin decomposition reconstructed from 31 fungal genomes.</title>
        <authorList>
            <person name="Floudas D."/>
            <person name="Binder M."/>
            <person name="Riley R."/>
            <person name="Barry K."/>
            <person name="Blanchette R.A."/>
            <person name="Henrissat B."/>
            <person name="Martinez A.T."/>
            <person name="Otillar R."/>
            <person name="Spatafora J.W."/>
            <person name="Yadav J.S."/>
            <person name="Aerts A."/>
            <person name="Benoit I."/>
            <person name="Boyd A."/>
            <person name="Carlson A."/>
            <person name="Copeland A."/>
            <person name="Coutinho P.M."/>
            <person name="de Vries R.P."/>
            <person name="Ferreira P."/>
            <person name="Findley K."/>
            <person name="Foster B."/>
            <person name="Gaskell J."/>
            <person name="Glotzer D."/>
            <person name="Gorecki P."/>
            <person name="Heitman J."/>
            <person name="Hesse C."/>
            <person name="Hori C."/>
            <person name="Igarashi K."/>
            <person name="Jurgens J.A."/>
            <person name="Kallen N."/>
            <person name="Kersten P."/>
            <person name="Kohler A."/>
            <person name="Kuees U."/>
            <person name="Kumar T.K.A."/>
            <person name="Kuo A."/>
            <person name="LaButti K."/>
            <person name="Larrondo L.F."/>
            <person name="Lindquist E."/>
            <person name="Ling A."/>
            <person name="Lombard V."/>
            <person name="Lucas S."/>
            <person name="Lundell T."/>
            <person name="Martin R."/>
            <person name="McLaughlin D.J."/>
            <person name="Morgenstern I."/>
            <person name="Morin E."/>
            <person name="Murat C."/>
            <person name="Nagy L.G."/>
            <person name="Nolan M."/>
            <person name="Ohm R.A."/>
            <person name="Patyshakuliyeva A."/>
            <person name="Rokas A."/>
            <person name="Ruiz-Duenas F.J."/>
            <person name="Sabat G."/>
            <person name="Salamov A."/>
            <person name="Samejima M."/>
            <person name="Schmutz J."/>
            <person name="Slot J.C."/>
            <person name="St John F."/>
            <person name="Stenlid J."/>
            <person name="Sun H."/>
            <person name="Sun S."/>
            <person name="Syed K."/>
            <person name="Tsang A."/>
            <person name="Wiebenga A."/>
            <person name="Young D."/>
            <person name="Pisabarro A."/>
            <person name="Eastwood D.C."/>
            <person name="Martin F."/>
            <person name="Cullen D."/>
            <person name="Grigoriev I.V."/>
            <person name="Hibbett D.S."/>
        </authorList>
    </citation>
    <scope>NUCLEOTIDE SEQUENCE [LARGE SCALE GENOMIC DNA]</scope>
    <source>
        <strain evidence="1 2">MD-104</strain>
    </source>
</reference>
<dbReference type="Proteomes" id="UP000218811">
    <property type="component" value="Unassembled WGS sequence"/>
</dbReference>
<sequence length="77" mass="8322">MLGIRHLSRDNRTYVYSEDVSFTESAVASDGEHSVLPEMSFVSETLACSSSEGKISLVVTNSSEERSYSNTSVVAAL</sequence>
<organism evidence="1 2">
    <name type="scientific">Wolfiporia cocos (strain MD-104)</name>
    <name type="common">Brown rot fungus</name>
    <dbReference type="NCBI Taxonomy" id="742152"/>
    <lineage>
        <taxon>Eukaryota</taxon>
        <taxon>Fungi</taxon>
        <taxon>Dikarya</taxon>
        <taxon>Basidiomycota</taxon>
        <taxon>Agaricomycotina</taxon>
        <taxon>Agaricomycetes</taxon>
        <taxon>Polyporales</taxon>
        <taxon>Phaeolaceae</taxon>
        <taxon>Wolfiporia</taxon>
    </lineage>
</organism>